<evidence type="ECO:0000313" key="5">
    <source>
        <dbReference type="EMBL" id="MFC7059868.1"/>
    </source>
</evidence>
<dbReference type="EMBL" id="JBHSZI010000004">
    <property type="protein sequence ID" value="MFC7059947.1"/>
    <property type="molecule type" value="Genomic_DNA"/>
</dbReference>
<keyword evidence="1" id="KW-0547">Nucleotide-binding</keyword>
<dbReference type="EMBL" id="JBHSZI010000004">
    <property type="protein sequence ID" value="MFC7059868.1"/>
    <property type="molecule type" value="Genomic_DNA"/>
</dbReference>
<evidence type="ECO:0000313" key="7">
    <source>
        <dbReference type="Proteomes" id="UP001596445"/>
    </source>
</evidence>
<reference evidence="5" key="3">
    <citation type="submission" date="2024-09" db="EMBL/GenBank/DDBJ databases">
        <authorList>
            <person name="Sun Q."/>
        </authorList>
    </citation>
    <scope>NUCLEOTIDE SEQUENCE</scope>
    <source>
        <strain evidence="5">CGMCC 1.12553</strain>
    </source>
</reference>
<dbReference type="CDD" id="cd03230">
    <property type="entry name" value="ABC_DR_subfamily_A"/>
    <property type="match status" value="1"/>
</dbReference>
<keyword evidence="3" id="KW-0812">Transmembrane</keyword>
<dbReference type="RefSeq" id="WP_368409604.1">
    <property type="nucleotide sequence ID" value="NZ_CP112974.1"/>
</dbReference>
<keyword evidence="2 5" id="KW-0067">ATP-binding</keyword>
<name>A0ABD5W6N7_9EURY</name>
<evidence type="ECO:0000259" key="4">
    <source>
        <dbReference type="PROSITE" id="PS50893"/>
    </source>
</evidence>
<reference evidence="7" key="2">
    <citation type="journal article" date="2019" name="Int. J. Syst. Evol. Microbiol.">
        <title>The Global Catalogue of Microorganisms (GCM) 10K type strain sequencing project: providing services to taxonomists for standard genome sequencing and annotation.</title>
        <authorList>
            <consortium name="The Broad Institute Genomics Platform"/>
            <consortium name="The Broad Institute Genome Sequencing Center for Infectious Disease"/>
            <person name="Wu L."/>
            <person name="Ma J."/>
        </authorList>
    </citation>
    <scope>NUCLEOTIDE SEQUENCE [LARGE SCALE GENOMIC DNA]</scope>
    <source>
        <strain evidence="7">JCM 30072</strain>
    </source>
</reference>
<dbReference type="InterPro" id="IPR027417">
    <property type="entry name" value="P-loop_NTPase"/>
</dbReference>
<evidence type="ECO:0000256" key="3">
    <source>
        <dbReference type="SAM" id="Phobius"/>
    </source>
</evidence>
<dbReference type="SUPFAM" id="SSF52540">
    <property type="entry name" value="P-loop containing nucleoside triphosphate hydrolases"/>
    <property type="match status" value="1"/>
</dbReference>
<evidence type="ECO:0000256" key="2">
    <source>
        <dbReference type="ARBA" id="ARBA00022840"/>
    </source>
</evidence>
<feature type="transmembrane region" description="Helical" evidence="3">
    <location>
        <begin position="282"/>
        <end position="303"/>
    </location>
</feature>
<evidence type="ECO:0000313" key="6">
    <source>
        <dbReference type="EMBL" id="MFC7059947.1"/>
    </source>
</evidence>
<dbReference type="GO" id="GO:0005524">
    <property type="term" value="F:ATP binding"/>
    <property type="evidence" value="ECO:0007669"/>
    <property type="project" value="UniProtKB-KW"/>
</dbReference>
<feature type="transmembrane region" description="Helical" evidence="3">
    <location>
        <begin position="354"/>
        <end position="375"/>
    </location>
</feature>
<feature type="transmembrane region" description="Helical" evidence="3">
    <location>
        <begin position="323"/>
        <end position="348"/>
    </location>
</feature>
<keyword evidence="7" id="KW-1185">Reference proteome</keyword>
<dbReference type="PROSITE" id="PS50893">
    <property type="entry name" value="ABC_TRANSPORTER_2"/>
    <property type="match status" value="1"/>
</dbReference>
<feature type="transmembrane region" description="Helical" evidence="3">
    <location>
        <begin position="387"/>
        <end position="417"/>
    </location>
</feature>
<feature type="transmembrane region" description="Helical" evidence="3">
    <location>
        <begin position="241"/>
        <end position="262"/>
    </location>
</feature>
<dbReference type="GeneID" id="91975681"/>
<gene>
    <name evidence="5" type="ORF">ACFQQG_18755</name>
    <name evidence="6" type="ORF">ACFQQG_19220</name>
</gene>
<feature type="domain" description="ABC transporter" evidence="4">
    <location>
        <begin position="3"/>
        <end position="232"/>
    </location>
</feature>
<protein>
    <submittedName>
        <fullName evidence="5">ATP-binding cassette domain-containing protein</fullName>
    </submittedName>
</protein>
<reference evidence="5" key="1">
    <citation type="journal article" date="2014" name="Int. J. Syst. Evol. Microbiol.">
        <title>Complete genome sequence of Corynebacterium casei LMG S-19264T (=DSM 44701T), isolated from a smear-ripened cheese.</title>
        <authorList>
            <consortium name="US DOE Joint Genome Institute (JGI-PGF)"/>
            <person name="Walter F."/>
            <person name="Albersmeier A."/>
            <person name="Kalinowski J."/>
            <person name="Ruckert C."/>
        </authorList>
    </citation>
    <scope>NUCLEOTIDE SEQUENCE [LARGE SCALE GENOMIC DNA]</scope>
    <source>
        <strain evidence="5">CGMCC 1.12553</strain>
    </source>
</reference>
<dbReference type="Gene3D" id="3.40.50.300">
    <property type="entry name" value="P-loop containing nucleotide triphosphate hydrolases"/>
    <property type="match status" value="1"/>
</dbReference>
<feature type="transmembrane region" description="Helical" evidence="3">
    <location>
        <begin position="437"/>
        <end position="456"/>
    </location>
</feature>
<dbReference type="InterPro" id="IPR003439">
    <property type="entry name" value="ABC_transporter-like_ATP-bd"/>
</dbReference>
<dbReference type="PANTHER" id="PTHR43038">
    <property type="entry name" value="ATP-BINDING CASSETTE, SUB-FAMILY H, MEMBER 1"/>
    <property type="match status" value="1"/>
</dbReference>
<comment type="caution">
    <text evidence="5">The sequence shown here is derived from an EMBL/GenBank/DDBJ whole genome shotgun (WGS) entry which is preliminary data.</text>
</comment>
<dbReference type="InterPro" id="IPR017871">
    <property type="entry name" value="ABC_transporter-like_CS"/>
</dbReference>
<dbReference type="Pfam" id="PF00005">
    <property type="entry name" value="ABC_tran"/>
    <property type="match status" value="1"/>
</dbReference>
<dbReference type="AlphaFoldDB" id="A0ABD5W6N7"/>
<sequence>MVLSASDIEKTYDTWLPFGRTVDVLDGATMEIRAGEIIGIVGENGSGKSTLMQILVGALEADGGAVEVDGQVGWCPQEPRLYDRLTVEETFHLFGEAYDMTHEEIRSARNHFSETLDFERFLDYQVRHLSGGNRQKINLSVALMHDPDVLLLDEPYTGFDWDTYLAFWNLTEQLIERVLASVLSRISSTNGNASMASTNSSTVPFLGRRLKMATTERSLPGTGHRVWTGVRAHATAFFREPLYLVLLIALPVVEIWFAGSALESLPDAAFTEMDVSLITTGRMFGAIFATAVFAGIVGLFQRLSAEDTDRRLIIAGSSPSRLFVTRALTILGITTVVAVVSTIALLAFEQVARPGLVFAVLVTAGILYAAFGILVGSLLSGELEGSLALVFLVDIDVVLATGLLPTDLFVGELFPLFHPYQLLETAVVGGDVSSGHVLPSLGYVVVVSGVAALVYARTTTINGGAG</sequence>
<proteinExistence type="predicted"/>
<dbReference type="InterPro" id="IPR003593">
    <property type="entry name" value="AAA+_ATPase"/>
</dbReference>
<organism evidence="5 7">
    <name type="scientific">Halovenus salina</name>
    <dbReference type="NCBI Taxonomy" id="1510225"/>
    <lineage>
        <taxon>Archaea</taxon>
        <taxon>Methanobacteriati</taxon>
        <taxon>Methanobacteriota</taxon>
        <taxon>Stenosarchaea group</taxon>
        <taxon>Halobacteria</taxon>
        <taxon>Halobacteriales</taxon>
        <taxon>Haloarculaceae</taxon>
        <taxon>Halovenus</taxon>
    </lineage>
</organism>
<keyword evidence="3" id="KW-0472">Membrane</keyword>
<evidence type="ECO:0000256" key="1">
    <source>
        <dbReference type="ARBA" id="ARBA00022741"/>
    </source>
</evidence>
<dbReference type="SMART" id="SM00382">
    <property type="entry name" value="AAA"/>
    <property type="match status" value="1"/>
</dbReference>
<accession>A0ABD5W6N7</accession>
<dbReference type="Proteomes" id="UP001596445">
    <property type="component" value="Unassembled WGS sequence"/>
</dbReference>
<dbReference type="PROSITE" id="PS00211">
    <property type="entry name" value="ABC_TRANSPORTER_1"/>
    <property type="match status" value="1"/>
</dbReference>
<dbReference type="PANTHER" id="PTHR43038:SF7">
    <property type="entry name" value="ABC TRANSPORT SYSTEM ATP-BINDING PROTEIN"/>
    <property type="match status" value="1"/>
</dbReference>
<keyword evidence="3" id="KW-1133">Transmembrane helix</keyword>